<feature type="transmembrane region" description="Helical" evidence="8">
    <location>
        <begin position="149"/>
        <end position="168"/>
    </location>
</feature>
<protein>
    <submittedName>
        <fullName evidence="9">Iron ABC transporter permease</fullName>
    </submittedName>
</protein>
<dbReference type="SUPFAM" id="SSF81345">
    <property type="entry name" value="ABC transporter involved in vitamin B12 uptake, BtuC"/>
    <property type="match status" value="1"/>
</dbReference>
<dbReference type="PANTHER" id="PTHR30472:SF19">
    <property type="entry name" value="PETROBACTIN IMPORT SYSTEM PERMEASE PROTEIN YCLO"/>
    <property type="match status" value="1"/>
</dbReference>
<dbReference type="Gene3D" id="1.10.3470.10">
    <property type="entry name" value="ABC transporter involved in vitamin B12 uptake, BtuC"/>
    <property type="match status" value="1"/>
</dbReference>
<evidence type="ECO:0000256" key="2">
    <source>
        <dbReference type="ARBA" id="ARBA00007935"/>
    </source>
</evidence>
<proteinExistence type="inferred from homology"/>
<reference evidence="9" key="1">
    <citation type="submission" date="2024-02" db="EMBL/GenBank/DDBJ databases">
        <title>Draft genome sequence of new strains in genus Ureaplasma.</title>
        <authorList>
            <person name="Nakajima Y."/>
            <person name="Segawa T."/>
        </authorList>
    </citation>
    <scope>NUCLEOTIDE SEQUENCE [LARGE SCALE GENOMIC DNA]</scope>
    <source>
        <strain evidence="9">OM1</strain>
    </source>
</reference>
<feature type="transmembrane region" description="Helical" evidence="8">
    <location>
        <begin position="180"/>
        <end position="202"/>
    </location>
</feature>
<evidence type="ECO:0000256" key="4">
    <source>
        <dbReference type="ARBA" id="ARBA00022475"/>
    </source>
</evidence>
<dbReference type="EMBL" id="BAABQM010000002">
    <property type="protein sequence ID" value="GAA5414721.1"/>
    <property type="molecule type" value="Genomic_DNA"/>
</dbReference>
<name>A0ABP9U9B8_9BACT</name>
<keyword evidence="3" id="KW-0813">Transport</keyword>
<dbReference type="PANTHER" id="PTHR30472">
    <property type="entry name" value="FERRIC ENTEROBACTIN TRANSPORT SYSTEM PERMEASE PROTEIN"/>
    <property type="match status" value="1"/>
</dbReference>
<comment type="caution">
    <text evidence="9">The sequence shown here is derived from an EMBL/GenBank/DDBJ whole genome shotgun (WGS) entry which is preliminary data.</text>
</comment>
<dbReference type="InterPro" id="IPR000522">
    <property type="entry name" value="ABC_transptr_permease_BtuC"/>
</dbReference>
<evidence type="ECO:0000256" key="7">
    <source>
        <dbReference type="ARBA" id="ARBA00023136"/>
    </source>
</evidence>
<evidence type="ECO:0000256" key="6">
    <source>
        <dbReference type="ARBA" id="ARBA00022989"/>
    </source>
</evidence>
<dbReference type="Proteomes" id="UP001449582">
    <property type="component" value="Unassembled WGS sequence"/>
</dbReference>
<keyword evidence="4" id="KW-1003">Cell membrane</keyword>
<feature type="transmembrane region" description="Helical" evidence="8">
    <location>
        <begin position="78"/>
        <end position="99"/>
    </location>
</feature>
<comment type="similarity">
    <text evidence="2">Belongs to the binding-protein-dependent transport system permease family. FecCD subfamily.</text>
</comment>
<feature type="transmembrane region" description="Helical" evidence="8">
    <location>
        <begin position="309"/>
        <end position="335"/>
    </location>
</feature>
<sequence length="362" mass="40167">MNQSTPSVNTKKSKHLTLTKLNKQSLLKIKNSFFLNNDRVNHLTIALMVAFGIVFFFLVMNVVIWLKPIGADQMMRNNWMNASQMVLTGFALGISSYLLQRVTNNKLADTAVMGFGNFNLIPIAILALCTNLSMDPSSTKMDINTYKTVMPIVVVCTSLLLCTVFNFASKEKVNFNFKKLLLSGIILNFVSVAIAFSIVANADPKSLSIIERKTIGFIGDEPFIFNFYFSGACILVGFIWIMLNSWKLKLIIQNQQIATQVGVKNKFTLCQMMLAIGLLVGASYSLSGDFVFVGLMAGNIAFKISKNKVHYGVLTSGLTGALMVLITYFIFSNLINVPGNIIAPLIPLLISPYFIYLVIVWR</sequence>
<gene>
    <name evidence="9" type="ORF">UREOM_4320</name>
</gene>
<keyword evidence="10" id="KW-1185">Reference proteome</keyword>
<evidence type="ECO:0000256" key="8">
    <source>
        <dbReference type="SAM" id="Phobius"/>
    </source>
</evidence>
<feature type="transmembrane region" description="Helical" evidence="8">
    <location>
        <begin position="111"/>
        <end position="129"/>
    </location>
</feature>
<dbReference type="Pfam" id="PF01032">
    <property type="entry name" value="FecCD"/>
    <property type="match status" value="1"/>
</dbReference>
<keyword evidence="7 8" id="KW-0472">Membrane</keyword>
<evidence type="ECO:0000256" key="1">
    <source>
        <dbReference type="ARBA" id="ARBA00004651"/>
    </source>
</evidence>
<comment type="subcellular location">
    <subcellularLocation>
        <location evidence="1">Cell membrane</location>
        <topology evidence="1">Multi-pass membrane protein</topology>
    </subcellularLocation>
</comment>
<evidence type="ECO:0000256" key="5">
    <source>
        <dbReference type="ARBA" id="ARBA00022692"/>
    </source>
</evidence>
<dbReference type="RefSeq" id="WP_353289881.1">
    <property type="nucleotide sequence ID" value="NZ_BAABQM010000002.1"/>
</dbReference>
<feature type="transmembrane region" description="Helical" evidence="8">
    <location>
        <begin position="223"/>
        <end position="243"/>
    </location>
</feature>
<organism evidence="9 10">
    <name type="scientific">Ureaplasma ceti</name>
    <dbReference type="NCBI Taxonomy" id="3119530"/>
    <lineage>
        <taxon>Bacteria</taxon>
        <taxon>Bacillati</taxon>
        <taxon>Mycoplasmatota</taxon>
        <taxon>Mycoplasmoidales</taxon>
        <taxon>Mycoplasmoidaceae</taxon>
        <taxon>Ureaplasma</taxon>
    </lineage>
</organism>
<feature type="transmembrane region" description="Helical" evidence="8">
    <location>
        <begin position="43"/>
        <end position="66"/>
    </location>
</feature>
<feature type="transmembrane region" description="Helical" evidence="8">
    <location>
        <begin position="341"/>
        <end position="361"/>
    </location>
</feature>
<keyword evidence="6 8" id="KW-1133">Transmembrane helix</keyword>
<dbReference type="InterPro" id="IPR037294">
    <property type="entry name" value="ABC_BtuC-like"/>
</dbReference>
<accession>A0ABP9U9B8</accession>
<feature type="transmembrane region" description="Helical" evidence="8">
    <location>
        <begin position="272"/>
        <end position="297"/>
    </location>
</feature>
<keyword evidence="5 8" id="KW-0812">Transmembrane</keyword>
<evidence type="ECO:0000256" key="3">
    <source>
        <dbReference type="ARBA" id="ARBA00022448"/>
    </source>
</evidence>
<evidence type="ECO:0000313" key="10">
    <source>
        <dbReference type="Proteomes" id="UP001449582"/>
    </source>
</evidence>
<evidence type="ECO:0000313" key="9">
    <source>
        <dbReference type="EMBL" id="GAA5414721.1"/>
    </source>
</evidence>